<dbReference type="Proteomes" id="UP000612055">
    <property type="component" value="Unassembled WGS sequence"/>
</dbReference>
<sequence length="758" mass="74705">MRRTTAAPKADLLTLMLRGPKALGARPDGDSASGVVDEARPSKRPCLASALGSAPTASAAASLPLERRGSLPCQLLARSIGSARPSRSLWLDASPRLVQAGRWDAAARLRPGSVAQQDAATHIELSSADGVPRLAVAQANQMVRIVPAEALRAAAEAAHSRRQRQRHADGPTSPGASSDESDDGDVDEEANEDGARGPGRSPSDRPTPRRPGASARARGSCSAAAAAPLLPWEALVDAARTGGCGGAVLTLRTHQHVAALGWDPRRPGRLAMVDRASPSVTLLDLGAGGPQGQGGTDFRRSYLTAAPEDAGGGVAVFGAARGGGGGGAAARSLTYLSYGTRAAPYTLAAAGRSGGDGAVVHLWDERRGRAPVSRLGCPGGAALVAPLEPSQDGTALLGVVHPGTLVLWDVRRASSSLGGGALLSLGSAAPPPSAVVAARELLGPLAAAGCWRPVVSSLAADPGDSGRVALLTQDGSSALMCLASGAITHARPAPLPYDVARMALSSLTSTNPNAATGLGSRSGSGSGASAMGAAVPLLSSGPSGAGARAGPEVGPGRHQSATEVCSLVGGLRGAWDPDACGFWHPAAFTHPSARIDGTAAAAAAGREGDAGYAALCAALGPTTPGLVLSDFRPSRGIRGSRGAVPEPASAAAGSRPPPSAAVGVTRVGLPQAAVVGVGGPPGSLVPARVASASSSAVAVGSVGPAVVAAAAAAAAAEAPAAAVAAALADWPVCVTCLPFSGDVVCGTLGGQLMYWRKG</sequence>
<feature type="compositionally biased region" description="Low complexity" evidence="1">
    <location>
        <begin position="645"/>
        <end position="654"/>
    </location>
</feature>
<protein>
    <submittedName>
        <fullName evidence="2">Uncharacterized protein</fullName>
    </submittedName>
</protein>
<evidence type="ECO:0000256" key="1">
    <source>
        <dbReference type="SAM" id="MobiDB-lite"/>
    </source>
</evidence>
<organism evidence="2 3">
    <name type="scientific">Edaphochlamys debaryana</name>
    <dbReference type="NCBI Taxonomy" id="47281"/>
    <lineage>
        <taxon>Eukaryota</taxon>
        <taxon>Viridiplantae</taxon>
        <taxon>Chlorophyta</taxon>
        <taxon>core chlorophytes</taxon>
        <taxon>Chlorophyceae</taxon>
        <taxon>CS clade</taxon>
        <taxon>Chlamydomonadales</taxon>
        <taxon>Chlamydomonadales incertae sedis</taxon>
        <taxon>Edaphochlamys</taxon>
    </lineage>
</organism>
<dbReference type="EMBL" id="JAEHOE010000200">
    <property type="protein sequence ID" value="KAG2482817.1"/>
    <property type="molecule type" value="Genomic_DNA"/>
</dbReference>
<accession>A0A836BNG0</accession>
<gene>
    <name evidence="2" type="ORF">HYH03_018258</name>
</gene>
<dbReference type="AlphaFoldDB" id="A0A836BNG0"/>
<keyword evidence="3" id="KW-1185">Reference proteome</keyword>
<proteinExistence type="predicted"/>
<dbReference type="OrthoDB" id="547996at2759"/>
<name>A0A836BNG0_9CHLO</name>
<evidence type="ECO:0000313" key="2">
    <source>
        <dbReference type="EMBL" id="KAG2482817.1"/>
    </source>
</evidence>
<feature type="compositionally biased region" description="Acidic residues" evidence="1">
    <location>
        <begin position="179"/>
        <end position="192"/>
    </location>
</feature>
<comment type="caution">
    <text evidence="2">The sequence shown here is derived from an EMBL/GenBank/DDBJ whole genome shotgun (WGS) entry which is preliminary data.</text>
</comment>
<evidence type="ECO:0000313" key="3">
    <source>
        <dbReference type="Proteomes" id="UP000612055"/>
    </source>
</evidence>
<reference evidence="2" key="1">
    <citation type="journal article" date="2020" name="bioRxiv">
        <title>Comparative genomics of Chlamydomonas.</title>
        <authorList>
            <person name="Craig R.J."/>
            <person name="Hasan A.R."/>
            <person name="Ness R.W."/>
            <person name="Keightley P.D."/>
        </authorList>
    </citation>
    <scope>NUCLEOTIDE SEQUENCE</scope>
    <source>
        <strain evidence="2">CCAP 11/70</strain>
    </source>
</reference>
<feature type="region of interest" description="Disordered" evidence="1">
    <location>
        <begin position="637"/>
        <end position="657"/>
    </location>
</feature>
<feature type="region of interest" description="Disordered" evidence="1">
    <location>
        <begin position="156"/>
        <end position="217"/>
    </location>
</feature>